<organism evidence="6 7">
    <name type="scientific">Streptomyces inhibens</name>
    <dbReference type="NCBI Taxonomy" id="2293571"/>
    <lineage>
        <taxon>Bacteria</taxon>
        <taxon>Bacillati</taxon>
        <taxon>Actinomycetota</taxon>
        <taxon>Actinomycetes</taxon>
        <taxon>Kitasatosporales</taxon>
        <taxon>Streptomycetaceae</taxon>
        <taxon>Streptomyces</taxon>
    </lineage>
</organism>
<evidence type="ECO:0000256" key="4">
    <source>
        <dbReference type="ARBA" id="ARBA00023180"/>
    </source>
</evidence>
<keyword evidence="4" id="KW-0325">Glycoprotein</keyword>
<dbReference type="SMART" id="SM00191">
    <property type="entry name" value="Int_alpha"/>
    <property type="match status" value="5"/>
</dbReference>
<keyword evidence="2" id="KW-0677">Repeat</keyword>
<keyword evidence="3" id="KW-0378">Hydrolase</keyword>
<evidence type="ECO:0000313" key="7">
    <source>
        <dbReference type="Proteomes" id="UP000262477"/>
    </source>
</evidence>
<accession>A0A371Q3J8</accession>
<dbReference type="Proteomes" id="UP000262477">
    <property type="component" value="Unassembled WGS sequence"/>
</dbReference>
<dbReference type="Pfam" id="PF01839">
    <property type="entry name" value="FG-GAP"/>
    <property type="match status" value="5"/>
</dbReference>
<dbReference type="GO" id="GO:0016787">
    <property type="term" value="F:hydrolase activity"/>
    <property type="evidence" value="ECO:0007669"/>
    <property type="project" value="UniProtKB-KW"/>
</dbReference>
<dbReference type="OrthoDB" id="9815928at2"/>
<keyword evidence="7" id="KW-1185">Reference proteome</keyword>
<name>A0A371Q3J8_STRIH</name>
<protein>
    <recommendedName>
        <fullName evidence="8">VCBS repeat-containing protein</fullName>
    </recommendedName>
</protein>
<evidence type="ECO:0000256" key="1">
    <source>
        <dbReference type="ARBA" id="ARBA00022729"/>
    </source>
</evidence>
<evidence type="ECO:0008006" key="8">
    <source>
        <dbReference type="Google" id="ProtNLM"/>
    </source>
</evidence>
<dbReference type="AlphaFoldDB" id="A0A371Q3J8"/>
<dbReference type="Gene3D" id="2.130.10.130">
    <property type="entry name" value="Integrin alpha, N-terminal"/>
    <property type="match status" value="3"/>
</dbReference>
<comment type="caution">
    <text evidence="6">The sequence shown here is derived from an EMBL/GenBank/DDBJ whole genome shotgun (WGS) entry which is preliminary data.</text>
</comment>
<dbReference type="InterPro" id="IPR013519">
    <property type="entry name" value="Int_alpha_beta-p"/>
</dbReference>
<dbReference type="EMBL" id="QUAC01000127">
    <property type="protein sequence ID" value="REK89294.1"/>
    <property type="molecule type" value="Genomic_DNA"/>
</dbReference>
<evidence type="ECO:0000256" key="5">
    <source>
        <dbReference type="SAM" id="SignalP"/>
    </source>
</evidence>
<dbReference type="PROSITE" id="PS51470">
    <property type="entry name" value="FG_GAP"/>
    <property type="match status" value="3"/>
</dbReference>
<reference evidence="6 7" key="1">
    <citation type="submission" date="2018-08" db="EMBL/GenBank/DDBJ databases">
        <title>Streptomyces NEAU-D10 sp. nov., a novel Actinomycete isolated from soil.</title>
        <authorList>
            <person name="Jin L."/>
        </authorList>
    </citation>
    <scope>NUCLEOTIDE SEQUENCE [LARGE SCALE GENOMIC DNA]</scope>
    <source>
        <strain evidence="6 7">NEAU-D10</strain>
    </source>
</reference>
<dbReference type="Pfam" id="PF13517">
    <property type="entry name" value="FG-GAP_3"/>
    <property type="match status" value="1"/>
</dbReference>
<feature type="chain" id="PRO_5016589532" description="VCBS repeat-containing protein" evidence="5">
    <location>
        <begin position="48"/>
        <end position="487"/>
    </location>
</feature>
<evidence type="ECO:0000256" key="2">
    <source>
        <dbReference type="ARBA" id="ARBA00022737"/>
    </source>
</evidence>
<evidence type="ECO:0000256" key="3">
    <source>
        <dbReference type="ARBA" id="ARBA00022801"/>
    </source>
</evidence>
<feature type="signal peptide" evidence="5">
    <location>
        <begin position="1"/>
        <end position="47"/>
    </location>
</feature>
<dbReference type="InterPro" id="IPR013517">
    <property type="entry name" value="FG-GAP"/>
</dbReference>
<dbReference type="SUPFAM" id="SSF69318">
    <property type="entry name" value="Integrin alpha N-terminal domain"/>
    <property type="match status" value="1"/>
</dbReference>
<dbReference type="PANTHER" id="PTHR23221">
    <property type="entry name" value="GLYCOSYLPHOSPHATIDYLINOSITOL PHOSPHOLIPASE D"/>
    <property type="match status" value="1"/>
</dbReference>
<sequence>MRTQMRTMRQTRRLRPTSGAVRMLSAVACSGLLTVGLVSADAGVATAAPSGPRGDFNGDGYGDVVAASDGGAGRITVLYGEAGGLGGKRTVIDQESPGVPGHNEDGDGFGRALTAADFDGDGYGDLAVGIPHEVTGTTPWAAGSVTILWGGPSGLSGGTSLPTGAPDPEGPYSAVGATLAAADFTGDGHPDLAVGHEGGVRLLKGPFTRAGANGGVTVHRLPQGNEWIDTVRAADVNGDGRADLLAEANPQPEDGSDTSTGIWWFAGAPSGLAEGVMVDGLPESAHFAGGKAFAAGDLDGDGRAELAVGSGGGVTVVYGAAAGPGTGRPTVGLDQNTEGVPGTSEPEDAFGGALAIGDVDGDHFGDLTVGAPGETLGSGQTAVKSAGAVTVLRGSRDGVTAAGAQMFTQDSAGVPGGAESGDRFGAALLLSDTDKDGRADLAVAADGENGTGMVWRLPGSANGLTGTGSEYFGAPTAALRFGRPLEG</sequence>
<evidence type="ECO:0000313" key="6">
    <source>
        <dbReference type="EMBL" id="REK89294.1"/>
    </source>
</evidence>
<gene>
    <name evidence="6" type="ORF">DY245_16100</name>
</gene>
<proteinExistence type="predicted"/>
<keyword evidence="1 5" id="KW-0732">Signal</keyword>
<dbReference type="PANTHER" id="PTHR23221:SF7">
    <property type="entry name" value="PHOSPHATIDYLINOSITOL-GLYCAN-SPECIFIC PHOSPHOLIPASE D"/>
    <property type="match status" value="1"/>
</dbReference>
<dbReference type="InterPro" id="IPR028994">
    <property type="entry name" value="Integrin_alpha_N"/>
</dbReference>